<dbReference type="Gene3D" id="1.10.510.10">
    <property type="entry name" value="Transferase(Phosphotransferase) domain 1"/>
    <property type="match status" value="1"/>
</dbReference>
<sequence length="659" mass="72176">MDVTLSVAASPNTASICLEVLLTSAPLEQQALFRPHGCQVSHRPDDGITVVAAFFSNDLKRVQGSHLKNWVFKELIDLLPAVYSLPGASPLALPLTVTYRTTLFASDEYFETPYNVPNGATLKEARERCIEPSADKTFVYLVDLTNNGVADINDMLGQRYPPCSTRTKTRSSTKAAIGCRPSRIFAWKSFAKEAAGCAQKARTPLHRTRYTPVPRVMKRAVGSETAVESIIDQEAFQVLNNIYHGTAIEASERFFILRGIIGQPDRAIHDCLKLLIPIEVRSSTVLSERVDLQAESLSVFEKLARFSTVRYNQLKEDEKSQWKEIVGGNIAASVLIQANGYACANRLKYSIITNQKAWWFLERPDDDVSALRIAGPFQSYDQGPTVVQCLNYIVSLALNKAECPSPSETPVSSPVVRKPGSRQGPSGAGGPSNRRGGSDSSRKQPSKGAAARQQRFLPYKSSPAGSRARRALYEPATLFLIPADAFGEMFTERDMLPSLKCYQTEHSTVREVTVFPDTLKTTTIALKIIDQNKVDTDIVAQLETELDAYNYLEDLQGSVIPKLFAYGCFEGGQFLCLGTELISGRAPSASDTRLLPEAKRAYKALHDAGVLHGDVASRNLVVTGNPSRPVVIIDFGLASDAITPEDAASEMAAVERLFA</sequence>
<dbReference type="InterPro" id="IPR000719">
    <property type="entry name" value="Prot_kinase_dom"/>
</dbReference>
<proteinExistence type="predicted"/>
<dbReference type="SUPFAM" id="SSF56112">
    <property type="entry name" value="Protein kinase-like (PK-like)"/>
    <property type="match status" value="1"/>
</dbReference>
<protein>
    <recommendedName>
        <fullName evidence="2">Protein kinase domain-containing protein</fullName>
    </recommendedName>
</protein>
<dbReference type="AlphaFoldDB" id="A0A507DNK5"/>
<feature type="region of interest" description="Disordered" evidence="1">
    <location>
        <begin position="403"/>
        <end position="463"/>
    </location>
</feature>
<dbReference type="InterPro" id="IPR052396">
    <property type="entry name" value="Meiotic_Drive_Suppr_Kinase"/>
</dbReference>
<feature type="compositionally biased region" description="Low complexity" evidence="1">
    <location>
        <begin position="404"/>
        <end position="416"/>
    </location>
</feature>
<dbReference type="PROSITE" id="PS50011">
    <property type="entry name" value="PROTEIN_KINASE_DOM"/>
    <property type="match status" value="1"/>
</dbReference>
<dbReference type="GO" id="GO:0004672">
    <property type="term" value="F:protein kinase activity"/>
    <property type="evidence" value="ECO:0007669"/>
    <property type="project" value="InterPro"/>
</dbReference>
<dbReference type="EMBL" id="QEAQ01000237">
    <property type="protein sequence ID" value="TPX53254.1"/>
    <property type="molecule type" value="Genomic_DNA"/>
</dbReference>
<dbReference type="InterPro" id="IPR008266">
    <property type="entry name" value="Tyr_kinase_AS"/>
</dbReference>
<dbReference type="InterPro" id="IPR011009">
    <property type="entry name" value="Kinase-like_dom_sf"/>
</dbReference>
<reference evidence="3 4" key="1">
    <citation type="journal article" date="2019" name="Sci. Rep.">
        <title>Comparative genomics of chytrid fungi reveal insights into the obligate biotrophic and pathogenic lifestyle of Synchytrium endobioticum.</title>
        <authorList>
            <person name="van de Vossenberg B.T.L.H."/>
            <person name="Warris S."/>
            <person name="Nguyen H.D.T."/>
            <person name="van Gent-Pelzer M.P.E."/>
            <person name="Joly D.L."/>
            <person name="van de Geest H.C."/>
            <person name="Bonants P.J.M."/>
            <person name="Smith D.S."/>
            <person name="Levesque C.A."/>
            <person name="van der Lee T.A.J."/>
        </authorList>
    </citation>
    <scope>NUCLEOTIDE SEQUENCE [LARGE SCALE GENOMIC DNA]</scope>
    <source>
        <strain evidence="3 4">CBS 809.83</strain>
    </source>
</reference>
<accession>A0A507DNK5</accession>
<name>A0A507DNK5_9FUNG</name>
<keyword evidence="4" id="KW-1185">Reference proteome</keyword>
<organism evidence="3 4">
    <name type="scientific">Powellomyces hirtus</name>
    <dbReference type="NCBI Taxonomy" id="109895"/>
    <lineage>
        <taxon>Eukaryota</taxon>
        <taxon>Fungi</taxon>
        <taxon>Fungi incertae sedis</taxon>
        <taxon>Chytridiomycota</taxon>
        <taxon>Chytridiomycota incertae sedis</taxon>
        <taxon>Chytridiomycetes</taxon>
        <taxon>Spizellomycetales</taxon>
        <taxon>Powellomycetaceae</taxon>
        <taxon>Powellomyces</taxon>
    </lineage>
</organism>
<comment type="caution">
    <text evidence="3">The sequence shown here is derived from an EMBL/GenBank/DDBJ whole genome shotgun (WGS) entry which is preliminary data.</text>
</comment>
<evidence type="ECO:0000313" key="4">
    <source>
        <dbReference type="Proteomes" id="UP000318582"/>
    </source>
</evidence>
<evidence type="ECO:0000313" key="3">
    <source>
        <dbReference type="EMBL" id="TPX53254.1"/>
    </source>
</evidence>
<dbReference type="PANTHER" id="PTHR37171">
    <property type="entry name" value="SERINE/THREONINE-PROTEIN KINASE YRZF-RELATED"/>
    <property type="match status" value="1"/>
</dbReference>
<evidence type="ECO:0000256" key="1">
    <source>
        <dbReference type="SAM" id="MobiDB-lite"/>
    </source>
</evidence>
<dbReference type="GO" id="GO:0005524">
    <property type="term" value="F:ATP binding"/>
    <property type="evidence" value="ECO:0007669"/>
    <property type="project" value="InterPro"/>
</dbReference>
<dbReference type="PROSITE" id="PS00109">
    <property type="entry name" value="PROTEIN_KINASE_TYR"/>
    <property type="match status" value="1"/>
</dbReference>
<dbReference type="Proteomes" id="UP000318582">
    <property type="component" value="Unassembled WGS sequence"/>
</dbReference>
<evidence type="ECO:0000259" key="2">
    <source>
        <dbReference type="PROSITE" id="PS50011"/>
    </source>
</evidence>
<feature type="domain" description="Protein kinase" evidence="2">
    <location>
        <begin position="475"/>
        <end position="659"/>
    </location>
</feature>
<dbReference type="PANTHER" id="PTHR37171:SF1">
    <property type="entry name" value="SERINE_THREONINE-PROTEIN KINASE YRZF-RELATED"/>
    <property type="match status" value="1"/>
</dbReference>
<gene>
    <name evidence="3" type="ORF">PhCBS80983_g06334</name>
</gene>